<organism evidence="1">
    <name type="scientific">Echinostoma caproni</name>
    <dbReference type="NCBI Taxonomy" id="27848"/>
    <lineage>
        <taxon>Eukaryota</taxon>
        <taxon>Metazoa</taxon>
        <taxon>Spiralia</taxon>
        <taxon>Lophotrochozoa</taxon>
        <taxon>Platyhelminthes</taxon>
        <taxon>Trematoda</taxon>
        <taxon>Digenea</taxon>
        <taxon>Plagiorchiida</taxon>
        <taxon>Echinostomata</taxon>
        <taxon>Echinostomatoidea</taxon>
        <taxon>Echinostomatidae</taxon>
        <taxon>Echinostoma</taxon>
    </lineage>
</organism>
<dbReference type="AlphaFoldDB" id="A0A183BGD6"/>
<evidence type="ECO:0000313" key="1">
    <source>
        <dbReference type="WBParaSite" id="ECPE_0001832101-mRNA-1"/>
    </source>
</evidence>
<accession>A0A183BGD6</accession>
<protein>
    <submittedName>
        <fullName evidence="1">DNA repair protein RecO</fullName>
    </submittedName>
</protein>
<reference evidence="1" key="1">
    <citation type="submission" date="2016-06" db="UniProtKB">
        <authorList>
            <consortium name="WormBaseParasite"/>
        </authorList>
    </citation>
    <scope>IDENTIFICATION</scope>
</reference>
<dbReference type="WBParaSite" id="ECPE_0001832101-mRNA-1">
    <property type="protein sequence ID" value="ECPE_0001832101-mRNA-1"/>
    <property type="gene ID" value="ECPE_0001832101"/>
</dbReference>
<proteinExistence type="predicted"/>
<sequence length="68" mass="7445">LDYCLLLGLIVTHSDYLASGAYKASELIHALDTLLRNVSPDSPLSSFAQRGLILAQDTLSRLRKAVCR</sequence>
<name>A0A183BGD6_9TREM</name>